<accession>A0ABX7I242</accession>
<name>A0ABX7I242_9BACT</name>
<evidence type="ECO:0000313" key="3">
    <source>
        <dbReference type="Proteomes" id="UP000612680"/>
    </source>
</evidence>
<reference evidence="2 3" key="1">
    <citation type="submission" date="2020-06" db="EMBL/GenBank/DDBJ databases">
        <title>Dyadobacter sandarakinus sp. nov., isolated from the soil of the Arctic Yellow River Station.</title>
        <authorList>
            <person name="Zhang Y."/>
            <person name="Peng F."/>
        </authorList>
    </citation>
    <scope>NUCLEOTIDE SEQUENCE [LARGE SCALE GENOMIC DNA]</scope>
    <source>
        <strain evidence="2 3">Q3-56</strain>
    </source>
</reference>
<evidence type="ECO:0000259" key="1">
    <source>
        <dbReference type="PROSITE" id="PS50943"/>
    </source>
</evidence>
<sequence length="141" mass="15981">MQEEEEIKGRFADEIKNLGISKNAIAGRIGFSAQTFTNVTKGRNLPSLLLLKRLQEVFPSFDSNYVIHGERKDDDSFRVKELLEELDFQKAIVSKLVGKHKGVSNHPQVDREGASEMLSKCISGRHFQSLLTFKVFKGRDN</sequence>
<organism evidence="2 3">
    <name type="scientific">Dyadobacter sandarakinus</name>
    <dbReference type="NCBI Taxonomy" id="2747268"/>
    <lineage>
        <taxon>Bacteria</taxon>
        <taxon>Pseudomonadati</taxon>
        <taxon>Bacteroidota</taxon>
        <taxon>Cytophagia</taxon>
        <taxon>Cytophagales</taxon>
        <taxon>Spirosomataceae</taxon>
        <taxon>Dyadobacter</taxon>
    </lineage>
</organism>
<dbReference type="SUPFAM" id="SSF47413">
    <property type="entry name" value="lambda repressor-like DNA-binding domains"/>
    <property type="match status" value="1"/>
</dbReference>
<dbReference type="RefSeq" id="WP_204660534.1">
    <property type="nucleotide sequence ID" value="NZ_CP056775.1"/>
</dbReference>
<protein>
    <recommendedName>
        <fullName evidence="1">HTH cro/C1-type domain-containing protein</fullName>
    </recommendedName>
</protein>
<keyword evidence="3" id="KW-1185">Reference proteome</keyword>
<gene>
    <name evidence="2" type="ORF">HWI92_01970</name>
</gene>
<dbReference type="Proteomes" id="UP000612680">
    <property type="component" value="Chromosome"/>
</dbReference>
<dbReference type="InterPro" id="IPR010982">
    <property type="entry name" value="Lambda_DNA-bd_dom_sf"/>
</dbReference>
<dbReference type="EMBL" id="CP056775">
    <property type="protein sequence ID" value="QRQ99772.1"/>
    <property type="molecule type" value="Genomic_DNA"/>
</dbReference>
<feature type="domain" description="HTH cro/C1-type" evidence="1">
    <location>
        <begin position="16"/>
        <end position="66"/>
    </location>
</feature>
<proteinExistence type="predicted"/>
<dbReference type="InterPro" id="IPR001387">
    <property type="entry name" value="Cro/C1-type_HTH"/>
</dbReference>
<evidence type="ECO:0000313" key="2">
    <source>
        <dbReference type="EMBL" id="QRQ99772.1"/>
    </source>
</evidence>
<dbReference type="PROSITE" id="PS50943">
    <property type="entry name" value="HTH_CROC1"/>
    <property type="match status" value="1"/>
</dbReference>